<feature type="transmembrane region" description="Helical" evidence="2">
    <location>
        <begin position="37"/>
        <end position="56"/>
    </location>
</feature>
<proteinExistence type="predicted"/>
<dbReference type="GO" id="GO:0008233">
    <property type="term" value="F:peptidase activity"/>
    <property type="evidence" value="ECO:0007669"/>
    <property type="project" value="InterPro"/>
</dbReference>
<keyword evidence="2" id="KW-0812">Transmembrane</keyword>
<name>A0A1H1XQN1_9ACTN</name>
<accession>A0A1H1XQN1</accession>
<dbReference type="STRING" id="630515.SAMN04489812_4197"/>
<feature type="transmembrane region" description="Helical" evidence="2">
    <location>
        <begin position="292"/>
        <end position="312"/>
    </location>
</feature>
<reference evidence="3 4" key="1">
    <citation type="submission" date="2016-10" db="EMBL/GenBank/DDBJ databases">
        <authorList>
            <person name="de Groot N.N."/>
        </authorList>
    </citation>
    <scope>NUCLEOTIDE SEQUENCE [LARGE SCALE GENOMIC DNA]</scope>
    <source>
        <strain evidence="3 4">DSM 21800</strain>
    </source>
</reference>
<dbReference type="OrthoDB" id="9785431at2"/>
<dbReference type="Proteomes" id="UP000199103">
    <property type="component" value="Chromosome I"/>
</dbReference>
<feature type="transmembrane region" description="Helical" evidence="2">
    <location>
        <begin position="77"/>
        <end position="99"/>
    </location>
</feature>
<feature type="transmembrane region" description="Helical" evidence="2">
    <location>
        <begin position="260"/>
        <end position="280"/>
    </location>
</feature>
<keyword evidence="2" id="KW-0472">Membrane</keyword>
<dbReference type="EMBL" id="LT629772">
    <property type="protein sequence ID" value="SDT11538.1"/>
    <property type="molecule type" value="Genomic_DNA"/>
</dbReference>
<feature type="region of interest" description="Disordered" evidence="1">
    <location>
        <begin position="445"/>
        <end position="479"/>
    </location>
</feature>
<dbReference type="Pfam" id="PF13367">
    <property type="entry name" value="PrsW-protease"/>
    <property type="match status" value="1"/>
</dbReference>
<keyword evidence="4" id="KW-1185">Reference proteome</keyword>
<evidence type="ECO:0000313" key="3">
    <source>
        <dbReference type="EMBL" id="SDT11538.1"/>
    </source>
</evidence>
<evidence type="ECO:0000313" key="4">
    <source>
        <dbReference type="Proteomes" id="UP000199103"/>
    </source>
</evidence>
<sequence>MSVAQNNQARRKAARSGLPAVADLSQPLPKRMITSRMFWVTVALLILYAACLVLLYRQVVPDQKVPGGRLIGLGHEAVPISAKYAAFTAVPLSLLFLWLDRFKPWRFWVWLMVFLWGACVATFFAAQINSWAASHLSIIGDGDPATGSRAAIYVAPWVEEFAKATALFWVAILMRYRWVSRLSGIALAGLAGAGFAFVENILYYGRVYRYAANTFGQVEPEQALQGLFLQRGVLTFFGHPLFTSMTGIGLAIGLRSKSKVVRVIAPLAGFCAAAFLHMSFNTAATLVQGNQLLLTYLFVALPALLAMIIFIVRQEFREGRLIRERLTDYARVGWVPTGDVLPMSRLRTRLRALWQSLFRGGHAPLATLRVQRAETELAYLRDSMTRGLIDDAGLEREKFLLSRIRAARGAAVIQPEARADYGRIRELFGRRRAIPSYAPPSYPGPAGIGGSMPAPGTAPIGPAATQYSKVDPNWKPPGE</sequence>
<feature type="transmembrane region" description="Helical" evidence="2">
    <location>
        <begin position="233"/>
        <end position="253"/>
    </location>
</feature>
<feature type="compositionally biased region" description="Low complexity" evidence="1">
    <location>
        <begin position="451"/>
        <end position="465"/>
    </location>
</feature>
<protein>
    <submittedName>
        <fullName evidence="3">Membrane proteinase PrsW, cleaves anti-sigma factor RsiW, M82 family</fullName>
    </submittedName>
</protein>
<evidence type="ECO:0000256" key="2">
    <source>
        <dbReference type="SAM" id="Phobius"/>
    </source>
</evidence>
<dbReference type="PANTHER" id="PTHR36844">
    <property type="entry name" value="PROTEASE PRSW"/>
    <property type="match status" value="1"/>
</dbReference>
<dbReference type="AlphaFoldDB" id="A0A1H1XQN1"/>
<dbReference type="InterPro" id="IPR026898">
    <property type="entry name" value="PrsW"/>
</dbReference>
<keyword evidence="2" id="KW-1133">Transmembrane helix</keyword>
<dbReference type="RefSeq" id="WP_091527346.1">
    <property type="nucleotide sequence ID" value="NZ_LT629772.1"/>
</dbReference>
<evidence type="ECO:0000256" key="1">
    <source>
        <dbReference type="SAM" id="MobiDB-lite"/>
    </source>
</evidence>
<feature type="transmembrane region" description="Helical" evidence="2">
    <location>
        <begin position="182"/>
        <end position="204"/>
    </location>
</feature>
<feature type="transmembrane region" description="Helical" evidence="2">
    <location>
        <begin position="105"/>
        <end position="126"/>
    </location>
</feature>
<organism evidence="3 4">
    <name type="scientific">Microlunatus soli</name>
    <dbReference type="NCBI Taxonomy" id="630515"/>
    <lineage>
        <taxon>Bacteria</taxon>
        <taxon>Bacillati</taxon>
        <taxon>Actinomycetota</taxon>
        <taxon>Actinomycetes</taxon>
        <taxon>Propionibacteriales</taxon>
        <taxon>Propionibacteriaceae</taxon>
        <taxon>Microlunatus</taxon>
    </lineage>
</organism>
<gene>
    <name evidence="3" type="ORF">SAMN04489812_4197</name>
</gene>
<dbReference type="PANTHER" id="PTHR36844:SF1">
    <property type="entry name" value="PROTEASE PRSW"/>
    <property type="match status" value="1"/>
</dbReference>